<evidence type="ECO:0000313" key="2">
    <source>
        <dbReference type="EMBL" id="AZI44016.1"/>
    </source>
</evidence>
<dbReference type="PANTHER" id="PTHR35040">
    <property type="match status" value="1"/>
</dbReference>
<dbReference type="EMBL" id="CP034184">
    <property type="protein sequence ID" value="AZI44016.1"/>
    <property type="molecule type" value="Genomic_DNA"/>
</dbReference>
<keyword evidence="1" id="KW-0732">Signal</keyword>
<dbReference type="PANTHER" id="PTHR35040:SF9">
    <property type="entry name" value="4-LIKE CELL SURFACE PROTEIN, PUTATIVE (AFU_ORTHOLOGUE AFUA_4G14080)-RELATED"/>
    <property type="match status" value="1"/>
</dbReference>
<feature type="signal peptide" evidence="1">
    <location>
        <begin position="1"/>
        <end position="20"/>
    </location>
</feature>
<name>A0A3G8YS37_9DEIO</name>
<organism evidence="2 3">
    <name type="scientific">Deinococcus psychrotolerans</name>
    <dbReference type="NCBI Taxonomy" id="2489213"/>
    <lineage>
        <taxon>Bacteria</taxon>
        <taxon>Thermotogati</taxon>
        <taxon>Deinococcota</taxon>
        <taxon>Deinococci</taxon>
        <taxon>Deinococcales</taxon>
        <taxon>Deinococcaceae</taxon>
        <taxon>Deinococcus</taxon>
    </lineage>
</organism>
<evidence type="ECO:0008006" key="4">
    <source>
        <dbReference type="Google" id="ProtNLM"/>
    </source>
</evidence>
<dbReference type="AlphaFoldDB" id="A0A3G8YS37"/>
<evidence type="ECO:0000313" key="3">
    <source>
        <dbReference type="Proteomes" id="UP000276417"/>
    </source>
</evidence>
<protein>
    <recommendedName>
        <fullName evidence="4">Spherulation-specific family 4</fullName>
    </recommendedName>
</protein>
<proteinExistence type="predicted"/>
<dbReference type="KEGG" id="dph:EHF33_13915"/>
<sequence>MKWIITALSATLFLSSCSQSTSQPSAATLTKQDLSGPSKPSLLIPMYMYPSAAPFNRVAALQAAHPDLFVTAILNTDLNLATSRAALRAVIPSMIQEGVFLVGYVDTGYGSISAADAKAKVNQWLQYFPEIQGIFFDQAGDNTALTPVKNNLAYFRDLYRYVRTTKKLDLTVLNPGTCAPATYFDGKAADFVVTKEGSASTLDPNYFTSTCNRDGGMSAAIFYNGATNPTTNGSLASLYTRVGAVYFTDDTLPNPYDALPAYLESVATALDTP</sequence>
<dbReference type="Pfam" id="PF12138">
    <property type="entry name" value="Spherulin4"/>
    <property type="match status" value="1"/>
</dbReference>
<accession>A0A3G8YS37</accession>
<dbReference type="PROSITE" id="PS51257">
    <property type="entry name" value="PROKAR_LIPOPROTEIN"/>
    <property type="match status" value="1"/>
</dbReference>
<gene>
    <name evidence="2" type="ORF">EHF33_13915</name>
</gene>
<dbReference type="Proteomes" id="UP000276417">
    <property type="component" value="Chromosome 2"/>
</dbReference>
<dbReference type="OrthoDB" id="508445at2"/>
<reference evidence="2 3" key="1">
    <citation type="submission" date="2018-11" db="EMBL/GenBank/DDBJ databases">
        <title>Deinococcus shelandsis sp. nov., isolated from South Shetland Islands soil of Antarctica.</title>
        <authorList>
            <person name="Tian J."/>
        </authorList>
    </citation>
    <scope>NUCLEOTIDE SEQUENCE [LARGE SCALE GENOMIC DNA]</scope>
    <source>
        <strain evidence="2 3">S14-83T</strain>
    </source>
</reference>
<evidence type="ECO:0000256" key="1">
    <source>
        <dbReference type="SAM" id="SignalP"/>
    </source>
</evidence>
<feature type="chain" id="PRO_5017989320" description="Spherulation-specific family 4" evidence="1">
    <location>
        <begin position="21"/>
        <end position="273"/>
    </location>
</feature>
<dbReference type="RefSeq" id="WP_124873270.1">
    <property type="nucleotide sequence ID" value="NZ_CP034184.1"/>
</dbReference>
<keyword evidence="3" id="KW-1185">Reference proteome</keyword>
<dbReference type="InterPro" id="IPR021986">
    <property type="entry name" value="Spherulin4"/>
</dbReference>